<evidence type="ECO:0000259" key="4">
    <source>
        <dbReference type="Pfam" id="PF00478"/>
    </source>
</evidence>
<dbReference type="GO" id="GO:0003938">
    <property type="term" value="F:IMP dehydrogenase activity"/>
    <property type="evidence" value="ECO:0007669"/>
    <property type="project" value="InterPro"/>
</dbReference>
<dbReference type="NCBIfam" id="TIGR01304">
    <property type="entry name" value="IMP_DH_rel_2"/>
    <property type="match status" value="1"/>
</dbReference>
<dbReference type="PANTHER" id="PTHR11911">
    <property type="entry name" value="INOSINE-5-MONOPHOSPHATE DEHYDROGENASE RELATED"/>
    <property type="match status" value="1"/>
</dbReference>
<dbReference type="AlphaFoldDB" id="A0A1F7RSW0"/>
<name>A0A1F7RSW0_9BACT</name>
<proteinExistence type="inferred from homology"/>
<keyword evidence="3" id="KW-0520">NAD</keyword>
<dbReference type="Gene3D" id="3.20.20.70">
    <property type="entry name" value="Aldolase class I"/>
    <property type="match status" value="1"/>
</dbReference>
<feature type="domain" description="IMP dehydrogenase/GMP reductase" evidence="4">
    <location>
        <begin position="15"/>
        <end position="297"/>
    </location>
</feature>
<dbReference type="Pfam" id="PF00478">
    <property type="entry name" value="IMPDH"/>
    <property type="match status" value="1"/>
</dbReference>
<reference evidence="5 6" key="1">
    <citation type="journal article" date="2016" name="Nat. Commun.">
        <title>Thousands of microbial genomes shed light on interconnected biogeochemical processes in an aquifer system.</title>
        <authorList>
            <person name="Anantharaman K."/>
            <person name="Brown C.T."/>
            <person name="Hug L.A."/>
            <person name="Sharon I."/>
            <person name="Castelle C.J."/>
            <person name="Probst A.J."/>
            <person name="Thomas B.C."/>
            <person name="Singh A."/>
            <person name="Wilkins M.J."/>
            <person name="Karaoz U."/>
            <person name="Brodie E.L."/>
            <person name="Williams K.H."/>
            <person name="Hubbard S.S."/>
            <person name="Banfield J.F."/>
        </authorList>
    </citation>
    <scope>NUCLEOTIDE SEQUENCE [LARGE SCALE GENOMIC DNA]</scope>
</reference>
<dbReference type="CDD" id="cd00381">
    <property type="entry name" value="IMPDH"/>
    <property type="match status" value="1"/>
</dbReference>
<evidence type="ECO:0000256" key="3">
    <source>
        <dbReference type="ARBA" id="ARBA00023027"/>
    </source>
</evidence>
<dbReference type="EMBL" id="MGDF01000134">
    <property type="protein sequence ID" value="OGL44645.1"/>
    <property type="molecule type" value="Genomic_DNA"/>
</dbReference>
<dbReference type="SMART" id="SM01240">
    <property type="entry name" value="IMPDH"/>
    <property type="match status" value="1"/>
</dbReference>
<evidence type="ECO:0000256" key="1">
    <source>
        <dbReference type="ARBA" id="ARBA00005502"/>
    </source>
</evidence>
<dbReference type="InterPro" id="IPR005990">
    <property type="entry name" value="IMP_DH"/>
</dbReference>
<keyword evidence="2" id="KW-0560">Oxidoreductase</keyword>
<organism evidence="5 6">
    <name type="scientific">Candidatus Schekmanbacteria bacterium RBG_16_38_11</name>
    <dbReference type="NCBI Taxonomy" id="1817880"/>
    <lineage>
        <taxon>Bacteria</taxon>
        <taxon>Candidatus Schekmaniibacteriota</taxon>
    </lineage>
</organism>
<accession>A0A1F7RSW0</accession>
<dbReference type="PANTHER" id="PTHR11911:SF85">
    <property type="entry name" value="INOSINE-5'-MONOPHOSPHATE DEHYDROGENASE"/>
    <property type="match status" value="1"/>
</dbReference>
<comment type="caution">
    <text evidence="5">The sequence shown here is derived from an EMBL/GenBank/DDBJ whole genome shotgun (WGS) entry which is preliminary data.</text>
</comment>
<protein>
    <submittedName>
        <fullName evidence="5">Inosine 5-monophosphate dehydrogenase</fullName>
    </submittedName>
</protein>
<dbReference type="InterPro" id="IPR013785">
    <property type="entry name" value="Aldolase_TIM"/>
</dbReference>
<evidence type="ECO:0000313" key="6">
    <source>
        <dbReference type="Proteomes" id="UP000178435"/>
    </source>
</evidence>
<dbReference type="SUPFAM" id="SSF51412">
    <property type="entry name" value="Inosine monophosphate dehydrogenase (IMPDH)"/>
    <property type="match status" value="1"/>
</dbReference>
<dbReference type="InterPro" id="IPR001093">
    <property type="entry name" value="IMP_DH_GMPRt"/>
</dbReference>
<evidence type="ECO:0000256" key="2">
    <source>
        <dbReference type="ARBA" id="ARBA00023002"/>
    </source>
</evidence>
<evidence type="ECO:0000313" key="5">
    <source>
        <dbReference type="EMBL" id="OGL44645.1"/>
    </source>
</evidence>
<comment type="similarity">
    <text evidence="1">Belongs to the IMPDH/GMPR family.</text>
</comment>
<sequence>MGMWIGRNRKARICYGFDEVALVPGQFTINPNEVDISWELGGVKYTIPIIAAAMDGVVDTKFAIEMGKLGGLAVLNLEGINTRYEKPQEVFVRISEASNEEATKLVQSIYLAPVKEDLIFSRIKEIKKSGAPAVVSTIPQNAQRYGKIAQEAGADIFVVQSTVTTVRHISSEYESVNFEKFCKEMPIPVIVGNCVTYQTTLELMDIGISGVLIGIGPGAACTTRGVLGIGVPQVTATCDAAAARDTYFKKTARYVPIITDGGMSTGGDICKAFACGADAVMVGSAFAKAKEAPGKGFHWGMATPHGNLPRGTRIRVGTTGSLKMILYGPAELDDGSQNLIGALRTSMGNCGAMNIREMQQTELIIAPAIISEGKIFQKAQQVGMGK</sequence>
<dbReference type="InterPro" id="IPR005992">
    <property type="entry name" value="IMP_DH-rel2"/>
</dbReference>
<dbReference type="Proteomes" id="UP000178435">
    <property type="component" value="Unassembled WGS sequence"/>
</dbReference>
<gene>
    <name evidence="5" type="ORF">A2149_02045</name>
</gene>
<dbReference type="GO" id="GO:0006183">
    <property type="term" value="P:GTP biosynthetic process"/>
    <property type="evidence" value="ECO:0007669"/>
    <property type="project" value="TreeGrafter"/>
</dbReference>